<name>A0A0H4PDN6_9BACT</name>
<dbReference type="GO" id="GO:0016740">
    <property type="term" value="F:transferase activity"/>
    <property type="evidence" value="ECO:0007669"/>
    <property type="project" value="UniProtKB-KW"/>
</dbReference>
<reference evidence="1 2" key="1">
    <citation type="submission" date="2015-07" db="EMBL/GenBank/DDBJ databases">
        <authorList>
            <person name="Kim K.M."/>
        </authorList>
    </citation>
    <scope>NUCLEOTIDE SEQUENCE [LARGE SCALE GENOMIC DNA]</scope>
    <source>
        <strain evidence="1 2">KCTC 12363</strain>
    </source>
</reference>
<dbReference type="Proteomes" id="UP000036520">
    <property type="component" value="Chromosome"/>
</dbReference>
<organism evidence="1 2">
    <name type="scientific">Cyclobacterium amurskyense</name>
    <dbReference type="NCBI Taxonomy" id="320787"/>
    <lineage>
        <taxon>Bacteria</taxon>
        <taxon>Pseudomonadati</taxon>
        <taxon>Bacteroidota</taxon>
        <taxon>Cytophagia</taxon>
        <taxon>Cytophagales</taxon>
        <taxon>Cyclobacteriaceae</taxon>
        <taxon>Cyclobacterium</taxon>
    </lineage>
</organism>
<keyword evidence="1" id="KW-0808">Transferase</keyword>
<dbReference type="EMBL" id="CP012040">
    <property type="protein sequence ID" value="AKP52556.1"/>
    <property type="molecule type" value="Genomic_DNA"/>
</dbReference>
<dbReference type="Gene3D" id="1.20.120.330">
    <property type="entry name" value="Nucleotidyltransferases domain 2"/>
    <property type="match status" value="1"/>
</dbReference>
<dbReference type="PATRIC" id="fig|320787.5.peg.3449"/>
<protein>
    <submittedName>
        <fullName evidence="1">Nucleotidyltransferase substrate binding protein, HI0074 family</fullName>
    </submittedName>
</protein>
<dbReference type="RefSeq" id="WP_048642758.1">
    <property type="nucleotide sequence ID" value="NZ_CAXBGM010000017.1"/>
</dbReference>
<dbReference type="OrthoDB" id="9810452at2"/>
<dbReference type="STRING" id="320787.CA2015_3158"/>
<accession>A0A0H4PDN6</accession>
<keyword evidence="2" id="KW-1185">Reference proteome</keyword>
<evidence type="ECO:0000313" key="2">
    <source>
        <dbReference type="Proteomes" id="UP000036520"/>
    </source>
</evidence>
<evidence type="ECO:0000313" key="1">
    <source>
        <dbReference type="EMBL" id="AKP52556.1"/>
    </source>
</evidence>
<proteinExistence type="predicted"/>
<dbReference type="SUPFAM" id="SSF81593">
    <property type="entry name" value="Nucleotidyltransferase substrate binding subunit/domain"/>
    <property type="match status" value="1"/>
</dbReference>
<gene>
    <name evidence="1" type="ORF">CA2015_3158</name>
</gene>
<dbReference type="KEGG" id="camu:CA2015_3158"/>
<dbReference type="Pfam" id="PF08780">
    <property type="entry name" value="NTase_sub_bind"/>
    <property type="match status" value="1"/>
</dbReference>
<sequence length="138" mass="15721">MKKTVLECEHCFTDFISQLNELRDLIQEGQSHGMNDAIRAKLIVSFEKSHDAALETIASYFKSQGKAPFSGSRDLTVEAFHADLIDDGQGWLDMIIHRIKYNPLYPGDYLGSLSENIVKKYLGFLEGFERNMEKKLDS</sequence>
<dbReference type="InterPro" id="IPR010235">
    <property type="entry name" value="HepT"/>
</dbReference>
<dbReference type="AlphaFoldDB" id="A0A0H4PDN6"/>